<name>A0A0D3KVT4_EMIH1</name>
<accession>A0A0D3KVT4</accession>
<evidence type="ECO:0000259" key="2">
    <source>
        <dbReference type="PROSITE" id="PS50103"/>
    </source>
</evidence>
<dbReference type="RefSeq" id="XP_005792298.1">
    <property type="nucleotide sequence ID" value="XM_005792241.1"/>
</dbReference>
<dbReference type="GeneID" id="17285140"/>
<dbReference type="PaxDb" id="2903-EOD39869"/>
<reference evidence="4" key="1">
    <citation type="journal article" date="2013" name="Nature">
        <title>Pan genome of the phytoplankton Emiliania underpins its global distribution.</title>
        <authorList>
            <person name="Read B.A."/>
            <person name="Kegel J."/>
            <person name="Klute M.J."/>
            <person name="Kuo A."/>
            <person name="Lefebvre S.C."/>
            <person name="Maumus F."/>
            <person name="Mayer C."/>
            <person name="Miller J."/>
            <person name="Monier A."/>
            <person name="Salamov A."/>
            <person name="Young J."/>
            <person name="Aguilar M."/>
            <person name="Claverie J.M."/>
            <person name="Frickenhaus S."/>
            <person name="Gonzalez K."/>
            <person name="Herman E.K."/>
            <person name="Lin Y.C."/>
            <person name="Napier J."/>
            <person name="Ogata H."/>
            <person name="Sarno A.F."/>
            <person name="Shmutz J."/>
            <person name="Schroeder D."/>
            <person name="de Vargas C."/>
            <person name="Verret F."/>
            <person name="von Dassow P."/>
            <person name="Valentin K."/>
            <person name="Van de Peer Y."/>
            <person name="Wheeler G."/>
            <person name="Dacks J.B."/>
            <person name="Delwiche C.F."/>
            <person name="Dyhrman S.T."/>
            <person name="Glockner G."/>
            <person name="John U."/>
            <person name="Richards T."/>
            <person name="Worden A.Z."/>
            <person name="Zhang X."/>
            <person name="Grigoriev I.V."/>
            <person name="Allen A.E."/>
            <person name="Bidle K."/>
            <person name="Borodovsky M."/>
            <person name="Bowler C."/>
            <person name="Brownlee C."/>
            <person name="Cock J.M."/>
            <person name="Elias M."/>
            <person name="Gladyshev V.N."/>
            <person name="Groth M."/>
            <person name="Guda C."/>
            <person name="Hadaegh A."/>
            <person name="Iglesias-Rodriguez M.D."/>
            <person name="Jenkins J."/>
            <person name="Jones B.M."/>
            <person name="Lawson T."/>
            <person name="Leese F."/>
            <person name="Lindquist E."/>
            <person name="Lobanov A."/>
            <person name="Lomsadze A."/>
            <person name="Malik S.B."/>
            <person name="Marsh M.E."/>
            <person name="Mackinder L."/>
            <person name="Mock T."/>
            <person name="Mueller-Roeber B."/>
            <person name="Pagarete A."/>
            <person name="Parker M."/>
            <person name="Probert I."/>
            <person name="Quesneville H."/>
            <person name="Raines C."/>
            <person name="Rensing S.A."/>
            <person name="Riano-Pachon D.M."/>
            <person name="Richier S."/>
            <person name="Rokitta S."/>
            <person name="Shiraiwa Y."/>
            <person name="Soanes D.M."/>
            <person name="van der Giezen M."/>
            <person name="Wahlund T.M."/>
            <person name="Williams B."/>
            <person name="Wilson W."/>
            <person name="Wolfe G."/>
            <person name="Wurch L.L."/>
        </authorList>
    </citation>
    <scope>NUCLEOTIDE SEQUENCE</scope>
</reference>
<proteinExistence type="predicted"/>
<protein>
    <recommendedName>
        <fullName evidence="2">C3H1-type domain-containing protein</fullName>
    </recommendedName>
</protein>
<dbReference type="Proteomes" id="UP000013827">
    <property type="component" value="Unassembled WGS sequence"/>
</dbReference>
<evidence type="ECO:0000313" key="4">
    <source>
        <dbReference type="Proteomes" id="UP000013827"/>
    </source>
</evidence>
<dbReference type="HOGENOM" id="CLU_910390_0_0_1"/>
<dbReference type="EnsemblProtists" id="EOD39869">
    <property type="protein sequence ID" value="EOD39869"/>
    <property type="gene ID" value="EMIHUDRAFT_223435"/>
</dbReference>
<sequence length="306" mass="32765">MGWAATTTIISAPEAAAKRAWTTLQSNFESYREGECGSYELDAGLAMGKGQELSAMRHVGSKLGLFARGDIPSVASQPPDPRVQLLSADEDEGFHYWWMAPASALLESGGSTSAASQPGAISLACIKCGASVHLRGAQFCGTCGERLPSTSEDAGRTGLLVRLRRELGQAMQAVSYAQPGVRQVDGTSGMLFKHNGPHRRRADEYALPGWCSYGSSCRYRHPRYPAGCRRDCLDCGFAVRQALKLCSEHLGEVEDALQIVRQPFVSDGEMIAAAAQREQVAGVAGFLTRAAALGHFVLINHDNEGC</sequence>
<dbReference type="KEGG" id="ehx:EMIHUDRAFT_223435"/>
<feature type="zinc finger region" description="C3H1-type" evidence="1">
    <location>
        <begin position="196"/>
        <end position="224"/>
    </location>
</feature>
<keyword evidence="1" id="KW-0863">Zinc-finger</keyword>
<dbReference type="AlphaFoldDB" id="A0A0D3KVT4"/>
<keyword evidence="1" id="KW-0862">Zinc</keyword>
<organism evidence="3 4">
    <name type="scientific">Emiliania huxleyi (strain CCMP1516)</name>
    <dbReference type="NCBI Taxonomy" id="280463"/>
    <lineage>
        <taxon>Eukaryota</taxon>
        <taxon>Haptista</taxon>
        <taxon>Haptophyta</taxon>
        <taxon>Prymnesiophyceae</taxon>
        <taxon>Isochrysidales</taxon>
        <taxon>Noelaerhabdaceae</taxon>
        <taxon>Emiliania</taxon>
    </lineage>
</organism>
<evidence type="ECO:0000313" key="3">
    <source>
        <dbReference type="EnsemblProtists" id="EOD39869"/>
    </source>
</evidence>
<feature type="domain" description="C3H1-type" evidence="2">
    <location>
        <begin position="196"/>
        <end position="224"/>
    </location>
</feature>
<dbReference type="GO" id="GO:0008270">
    <property type="term" value="F:zinc ion binding"/>
    <property type="evidence" value="ECO:0007669"/>
    <property type="project" value="UniProtKB-KW"/>
</dbReference>
<keyword evidence="4" id="KW-1185">Reference proteome</keyword>
<reference evidence="3" key="2">
    <citation type="submission" date="2024-10" db="UniProtKB">
        <authorList>
            <consortium name="EnsemblProtists"/>
        </authorList>
    </citation>
    <scope>IDENTIFICATION</scope>
</reference>
<evidence type="ECO:0000256" key="1">
    <source>
        <dbReference type="PROSITE-ProRule" id="PRU00723"/>
    </source>
</evidence>
<dbReference type="PROSITE" id="PS50103">
    <property type="entry name" value="ZF_C3H1"/>
    <property type="match status" value="1"/>
</dbReference>
<keyword evidence="1" id="KW-0479">Metal-binding</keyword>
<dbReference type="InterPro" id="IPR000571">
    <property type="entry name" value="Znf_CCCH"/>
</dbReference>